<protein>
    <recommendedName>
        <fullName evidence="11">Enoyl reductase (ER) domain-containing protein</fullName>
    </recommendedName>
</protein>
<gene>
    <name evidence="8" type="ORF">MVLG_04525</name>
</gene>
<name>U5HBH5_USTV1</name>
<evidence type="ECO:0000256" key="5">
    <source>
        <dbReference type="RuleBase" id="RU361277"/>
    </source>
</evidence>
<dbReference type="InterPro" id="IPR047109">
    <property type="entry name" value="CAD-like"/>
</dbReference>
<evidence type="ECO:0000313" key="8">
    <source>
        <dbReference type="EMBL" id="KDE05085.1"/>
    </source>
</evidence>
<dbReference type="SUPFAM" id="SSF51905">
    <property type="entry name" value="FAD/NAD(P)-binding domain"/>
    <property type="match status" value="1"/>
</dbReference>
<reference evidence="9" key="4">
    <citation type="submission" date="2015-06" db="UniProtKB">
        <authorList>
            <consortium name="EnsemblFungi"/>
        </authorList>
    </citation>
    <scope>IDENTIFICATION</scope>
</reference>
<dbReference type="Pfam" id="PF00107">
    <property type="entry name" value="ADH_zinc_N"/>
    <property type="match status" value="1"/>
</dbReference>
<evidence type="ECO:0000313" key="10">
    <source>
        <dbReference type="Proteomes" id="UP000017200"/>
    </source>
</evidence>
<dbReference type="InterPro" id="IPR036291">
    <property type="entry name" value="NAD(P)-bd_dom_sf"/>
</dbReference>
<dbReference type="HOGENOM" id="CLU_479956_0_0_1"/>
<keyword evidence="3 5" id="KW-0862">Zinc</keyword>
<dbReference type="PANTHER" id="PTHR42683">
    <property type="entry name" value="ALDEHYDE REDUCTASE"/>
    <property type="match status" value="1"/>
</dbReference>
<dbReference type="InterPro" id="IPR013154">
    <property type="entry name" value="ADH-like_N"/>
</dbReference>
<dbReference type="Gene3D" id="3.90.180.10">
    <property type="entry name" value="Medium-chain alcohol dehydrogenases, catalytic domain"/>
    <property type="match status" value="1"/>
</dbReference>
<evidence type="ECO:0000256" key="1">
    <source>
        <dbReference type="ARBA" id="ARBA00001947"/>
    </source>
</evidence>
<evidence type="ECO:0000256" key="3">
    <source>
        <dbReference type="ARBA" id="ARBA00022833"/>
    </source>
</evidence>
<evidence type="ECO:0000259" key="6">
    <source>
        <dbReference type="Pfam" id="PF00107"/>
    </source>
</evidence>
<dbReference type="SUPFAM" id="SSF50129">
    <property type="entry name" value="GroES-like"/>
    <property type="match status" value="1"/>
</dbReference>
<dbReference type="CDD" id="cd05283">
    <property type="entry name" value="CAD1"/>
    <property type="match status" value="1"/>
</dbReference>
<dbReference type="AlphaFoldDB" id="U5HBH5"/>
<keyword evidence="4" id="KW-0560">Oxidoreductase</keyword>
<dbReference type="GO" id="GO:0008270">
    <property type="term" value="F:zinc ion binding"/>
    <property type="evidence" value="ECO:0007669"/>
    <property type="project" value="InterPro"/>
</dbReference>
<sequence>MWMALSQWKNDGKRTAVEPTFATGAPTMFAVPKYAKALEQLRVERNVGGLFSHNNAKKTATFDVGAGKTVDKRFDLLHVVPPQGPTDFIKKSPLADAGGWVAVNAATTQHVKYPNIFSIGDASSLPNSKTAAAITAQAPVLVDNLRAHLEVNGYASCPLLTGHNELMLAEFKYGGVPKETFSKYPFFESQDKPTATFFWLKKDFFPRIYWSSFLKGTWFGPRGYGAFDKDSIKGNFKNFEYEPKKWDETDVDIKILYCGVCASDIHTASSGWGSTSSGHELVGYAVRVGSEVKHVKVGDLVGVRAQNDSCGECGQCTAHREPYCDNGQVGTYAGVYKKGNGKGDKSYGGYANYHRAPGHFVLQIPKGLDPALAAPMLCGGVTVYSPLTQYGAGTIAKDVGIVGIGGLGHFGLLFAKALGANVTAISHSASKKADAEKMGASRFIESGDGSDKNFAPYKRSLDLIVATTNDDKMPILGYLSLLRPGGNLILVGAPEKPLPPLPAFPLILSNVHIGGSAIGSPNKIAEMIELAATQKIHPWIVKRPLDSVNKGARYRFVLVNEENGGKLD</sequence>
<dbReference type="Pfam" id="PF08240">
    <property type="entry name" value="ADH_N"/>
    <property type="match status" value="1"/>
</dbReference>
<dbReference type="Proteomes" id="UP000017200">
    <property type="component" value="Unassembled WGS sequence"/>
</dbReference>
<comment type="similarity">
    <text evidence="5">Belongs to the zinc-containing alcohol dehydrogenase family.</text>
</comment>
<dbReference type="InterPro" id="IPR002328">
    <property type="entry name" value="ADH_Zn_CS"/>
</dbReference>
<feature type="domain" description="Alcohol dehydrogenase-like N-terminal" evidence="7">
    <location>
        <begin position="248"/>
        <end position="366"/>
    </location>
</feature>
<dbReference type="FunCoup" id="U5HBH5">
    <property type="interactions" value="263"/>
</dbReference>
<evidence type="ECO:0000256" key="2">
    <source>
        <dbReference type="ARBA" id="ARBA00022723"/>
    </source>
</evidence>
<organism evidence="8">
    <name type="scientific">Microbotryum lychnidis-dioicae (strain p1A1 Lamole / MvSl-1064)</name>
    <name type="common">Anther smut fungus</name>
    <dbReference type="NCBI Taxonomy" id="683840"/>
    <lineage>
        <taxon>Eukaryota</taxon>
        <taxon>Fungi</taxon>
        <taxon>Dikarya</taxon>
        <taxon>Basidiomycota</taxon>
        <taxon>Pucciniomycotina</taxon>
        <taxon>Microbotryomycetes</taxon>
        <taxon>Microbotryales</taxon>
        <taxon>Microbotryaceae</taxon>
        <taxon>Microbotryum</taxon>
    </lineage>
</organism>
<dbReference type="InterPro" id="IPR036188">
    <property type="entry name" value="FAD/NAD-bd_sf"/>
</dbReference>
<dbReference type="GO" id="GO:0016616">
    <property type="term" value="F:oxidoreductase activity, acting on the CH-OH group of donors, NAD or NADP as acceptor"/>
    <property type="evidence" value="ECO:0007669"/>
    <property type="project" value="InterPro"/>
</dbReference>
<keyword evidence="10" id="KW-1185">Reference proteome</keyword>
<dbReference type="EnsemblFungi" id="MVLG_04525T0">
    <property type="protein sequence ID" value="MVLG_04525T0"/>
    <property type="gene ID" value="MVLG_04525"/>
</dbReference>
<dbReference type="InterPro" id="IPR013149">
    <property type="entry name" value="ADH-like_C"/>
</dbReference>
<accession>U5HBH5</accession>
<dbReference type="SUPFAM" id="SSF51735">
    <property type="entry name" value="NAD(P)-binding Rossmann-fold domains"/>
    <property type="match status" value="1"/>
</dbReference>
<reference evidence="8 10" key="3">
    <citation type="journal article" date="2015" name="BMC Genomics">
        <title>Sex and parasites: genomic and transcriptomic analysis of Microbotryum lychnidis-dioicae, the biotrophic and plant-castrating anther smut fungus.</title>
        <authorList>
            <person name="Perlin M.H."/>
            <person name="Amselem J."/>
            <person name="Fontanillas E."/>
            <person name="Toh S.S."/>
            <person name="Chen Z."/>
            <person name="Goldberg J."/>
            <person name="Duplessis S."/>
            <person name="Henrissat B."/>
            <person name="Young S."/>
            <person name="Zeng Q."/>
            <person name="Aguileta G."/>
            <person name="Petit E."/>
            <person name="Badouin H."/>
            <person name="Andrews J."/>
            <person name="Razeeq D."/>
            <person name="Gabaldon T."/>
            <person name="Quesneville H."/>
            <person name="Giraud T."/>
            <person name="Hood M.E."/>
            <person name="Schultz D.J."/>
            <person name="Cuomo C.A."/>
        </authorList>
    </citation>
    <scope>NUCLEOTIDE SEQUENCE [LARGE SCALE GENOMIC DNA]</scope>
    <source>
        <strain evidence="10">p1A1 Lamole</strain>
        <strain evidence="8">P1A1 Lamole</strain>
    </source>
</reference>
<evidence type="ECO:0000259" key="7">
    <source>
        <dbReference type="Pfam" id="PF08240"/>
    </source>
</evidence>
<comment type="cofactor">
    <cofactor evidence="1 5">
        <name>Zn(2+)</name>
        <dbReference type="ChEBI" id="CHEBI:29105"/>
    </cofactor>
</comment>
<keyword evidence="2 5" id="KW-0479">Metal-binding</keyword>
<dbReference type="InParanoid" id="U5HBH5"/>
<dbReference type="Gene3D" id="3.40.50.720">
    <property type="entry name" value="NAD(P)-binding Rossmann-like Domain"/>
    <property type="match status" value="1"/>
</dbReference>
<evidence type="ECO:0000256" key="4">
    <source>
        <dbReference type="ARBA" id="ARBA00023002"/>
    </source>
</evidence>
<dbReference type="EMBL" id="AEIJ01000451">
    <property type="status" value="NOT_ANNOTATED_CDS"/>
    <property type="molecule type" value="Genomic_DNA"/>
</dbReference>
<dbReference type="STRING" id="683840.U5HBH5"/>
<dbReference type="FunFam" id="3.40.50.720:FF:000022">
    <property type="entry name" value="Cinnamyl alcohol dehydrogenase"/>
    <property type="match status" value="1"/>
</dbReference>
<feature type="domain" description="Alcohol dehydrogenase-like C-terminal" evidence="6">
    <location>
        <begin position="406"/>
        <end position="532"/>
    </location>
</feature>
<evidence type="ECO:0000313" key="9">
    <source>
        <dbReference type="EnsemblFungi" id="MVLG_04525T0"/>
    </source>
</evidence>
<dbReference type="PROSITE" id="PS00059">
    <property type="entry name" value="ADH_ZINC"/>
    <property type="match status" value="1"/>
</dbReference>
<dbReference type="InterPro" id="IPR011032">
    <property type="entry name" value="GroES-like_sf"/>
</dbReference>
<dbReference type="EMBL" id="GL541693">
    <property type="protein sequence ID" value="KDE05085.1"/>
    <property type="molecule type" value="Genomic_DNA"/>
</dbReference>
<dbReference type="OrthoDB" id="1879366at2759"/>
<reference evidence="8" key="2">
    <citation type="submission" date="2010-11" db="EMBL/GenBank/DDBJ databases">
        <authorList>
            <consortium name="The Broad Institute Genome Sequencing Platform"/>
            <person name="Earl A."/>
            <person name="Ward D."/>
            <person name="Feldgarden M."/>
            <person name="Gevers D."/>
            <person name="Butler R."/>
            <person name="Young S.K."/>
            <person name="Zeng Q."/>
            <person name="Gargeya S."/>
            <person name="Fitzgerald M."/>
            <person name="Haas B."/>
            <person name="Abouelleil A."/>
            <person name="Alvarado L."/>
            <person name="Arachchi H.M."/>
            <person name="Berlin A."/>
            <person name="Brown A."/>
            <person name="Chapman S.B."/>
            <person name="Chen Z."/>
            <person name="Dunbar C."/>
            <person name="Freedman E."/>
            <person name="Gearin G."/>
            <person name="Gellesch M."/>
            <person name="Goldberg J."/>
            <person name="Griggs A."/>
            <person name="Gujja S."/>
            <person name="Heilman E."/>
            <person name="Heiman D."/>
            <person name="Howarth C."/>
            <person name="Larson L."/>
            <person name="Lui A."/>
            <person name="MacDonald P.J.P."/>
            <person name="Mehta T."/>
            <person name="Montmayeur A."/>
            <person name="Murphy C."/>
            <person name="Neiman D."/>
            <person name="Pearson M."/>
            <person name="Priest M."/>
            <person name="Roberts A."/>
            <person name="Saif S."/>
            <person name="Shea T."/>
            <person name="Shenoy N."/>
            <person name="Sisk P."/>
            <person name="Stolte C."/>
            <person name="Sykes S."/>
            <person name="White J."/>
            <person name="Yandava C."/>
            <person name="Wortman J."/>
            <person name="Nusbaum C."/>
            <person name="Birren B."/>
        </authorList>
    </citation>
    <scope>NUCLEOTIDE SEQUENCE</scope>
    <source>
        <strain evidence="8">P1A1 Lamole</strain>
    </source>
</reference>
<dbReference type="Gene3D" id="3.50.50.100">
    <property type="match status" value="1"/>
</dbReference>
<reference evidence="10" key="1">
    <citation type="submission" date="2010-11" db="EMBL/GenBank/DDBJ databases">
        <title>The genome sequence of Microbotryum violaceum strain p1A1 Lamole.</title>
        <authorList>
            <person name="Cuomo C."/>
            <person name="Perlin M."/>
            <person name="Young S.K."/>
            <person name="Zeng Q."/>
            <person name="Gargeya S."/>
            <person name="Alvarado L."/>
            <person name="Berlin A."/>
            <person name="Chapman S.B."/>
            <person name="Chen Z."/>
            <person name="Freedman E."/>
            <person name="Gellesch M."/>
            <person name="Goldberg J."/>
            <person name="Griggs A."/>
            <person name="Gujja S."/>
            <person name="Heilman E."/>
            <person name="Heiman D."/>
            <person name="Howarth C."/>
            <person name="Mehta T."/>
            <person name="Neiman D."/>
            <person name="Pearson M."/>
            <person name="Roberts A."/>
            <person name="Saif S."/>
            <person name="Shea T."/>
            <person name="Shenoy N."/>
            <person name="Sisk P."/>
            <person name="Stolte C."/>
            <person name="Sykes S."/>
            <person name="White J."/>
            <person name="Yandava C."/>
            <person name="Haas B."/>
            <person name="Nusbaum C."/>
            <person name="Birren B."/>
        </authorList>
    </citation>
    <scope>NUCLEOTIDE SEQUENCE [LARGE SCALE GENOMIC DNA]</scope>
    <source>
        <strain evidence="10">p1A1 Lamole</strain>
    </source>
</reference>
<proteinExistence type="inferred from homology"/>
<evidence type="ECO:0008006" key="11">
    <source>
        <dbReference type="Google" id="ProtNLM"/>
    </source>
</evidence>